<dbReference type="PROSITE" id="PS50011">
    <property type="entry name" value="PROTEIN_KINASE_DOM"/>
    <property type="match status" value="1"/>
</dbReference>
<dbReference type="OrthoDB" id="10252171at2759"/>
<feature type="compositionally biased region" description="Basic and acidic residues" evidence="3">
    <location>
        <begin position="500"/>
        <end position="509"/>
    </location>
</feature>
<dbReference type="SUPFAM" id="SSF56112">
    <property type="entry name" value="Protein kinase-like (PK-like)"/>
    <property type="match status" value="1"/>
</dbReference>
<dbReference type="PANTHER" id="PTHR24346">
    <property type="entry name" value="MAP/MICROTUBULE AFFINITY-REGULATING KINASE"/>
    <property type="match status" value="1"/>
</dbReference>
<dbReference type="GO" id="GO:0005737">
    <property type="term" value="C:cytoplasm"/>
    <property type="evidence" value="ECO:0007669"/>
    <property type="project" value="TreeGrafter"/>
</dbReference>
<dbReference type="GO" id="GO:0004674">
    <property type="term" value="F:protein serine/threonine kinase activity"/>
    <property type="evidence" value="ECO:0007669"/>
    <property type="project" value="TreeGrafter"/>
</dbReference>
<dbReference type="PROSITE" id="PS00109">
    <property type="entry name" value="PROTEIN_KINASE_TYR"/>
    <property type="match status" value="1"/>
</dbReference>
<dbReference type="CDD" id="cd00180">
    <property type="entry name" value="PKc"/>
    <property type="match status" value="1"/>
</dbReference>
<dbReference type="GO" id="GO:0035556">
    <property type="term" value="P:intracellular signal transduction"/>
    <property type="evidence" value="ECO:0007669"/>
    <property type="project" value="TreeGrafter"/>
</dbReference>
<evidence type="ECO:0000256" key="3">
    <source>
        <dbReference type="SAM" id="MobiDB-lite"/>
    </source>
</evidence>
<dbReference type="Pfam" id="PF00069">
    <property type="entry name" value="Pkinase"/>
    <property type="match status" value="1"/>
</dbReference>
<keyword evidence="2" id="KW-0067">ATP-binding</keyword>
<sequence>MAPVAESDPEESKNFAQLASLKYELRQTFDPFGFLQSSNPKSKGHAVFQKPISQWRVCDTDAQGIDKPIARVQRVLIQTPRGVREEMRIARGMEPSSIYVNGEEVLEDEQCTMPPDALVRIDDTEYIYHDMEHVEDAPLHEGRYALHRVIGGVGDMKVRIAQYVATDRAVAVKSMVLNSETRRKIAEGIRRWERLIHPHVLRLDDWYRIGGTMIVSPLARYGNLRDYIEQEGKLSELLARPVVAQAIEGLQYMHSQDILHGDMRADNILVFGKGNDGVLSIKLSDFGLSTPMDQTLGCGAAVTRSANWAPPEVTKGLYNDCSDAYGVGGIMFFVLLELMPHLVKAGKHTFKTQMATRRSQIERMKEAKLSPEGVALLGGLLQTNELVRWDLLWARKWSWFDGCVLPSDRSQPTPFTSDLVDDMASRYQAKIQRSGPPRIAEEYPDSANPNDTERSEVKEAQGSTSRPVESRPTQPSRRRKARAVCPSLGSAAGTVSPDTRSLRVQRECGTEPGAENEATESGHGLKRKKADVGSEGSKKRRTE</sequence>
<evidence type="ECO:0000313" key="5">
    <source>
        <dbReference type="EMBL" id="EIN04168.1"/>
    </source>
</evidence>
<evidence type="ECO:0000313" key="6">
    <source>
        <dbReference type="Proteomes" id="UP000054196"/>
    </source>
</evidence>
<name>R7S1R9_PUNST</name>
<feature type="domain" description="Protein kinase" evidence="4">
    <location>
        <begin position="144"/>
        <end position="400"/>
    </location>
</feature>
<dbReference type="InterPro" id="IPR008266">
    <property type="entry name" value="Tyr_kinase_AS"/>
</dbReference>
<evidence type="ECO:0000256" key="2">
    <source>
        <dbReference type="ARBA" id="ARBA00022840"/>
    </source>
</evidence>
<dbReference type="InterPro" id="IPR011009">
    <property type="entry name" value="Kinase-like_dom_sf"/>
</dbReference>
<dbReference type="RefSeq" id="XP_007388639.1">
    <property type="nucleotide sequence ID" value="XM_007388577.1"/>
</dbReference>
<dbReference type="Gene3D" id="1.10.510.10">
    <property type="entry name" value="Transferase(Phosphotransferase) domain 1"/>
    <property type="match status" value="1"/>
</dbReference>
<gene>
    <name evidence="5" type="ORF">PUNSTDRAFT_138893</name>
</gene>
<dbReference type="eggNOG" id="KOG0586">
    <property type="taxonomic scope" value="Eukaryota"/>
</dbReference>
<keyword evidence="6" id="KW-1185">Reference proteome</keyword>
<feature type="compositionally biased region" description="Polar residues" evidence="3">
    <location>
        <begin position="461"/>
        <end position="475"/>
    </location>
</feature>
<organism evidence="5 6">
    <name type="scientific">Punctularia strigosozonata (strain HHB-11173)</name>
    <name type="common">White-rot fungus</name>
    <dbReference type="NCBI Taxonomy" id="741275"/>
    <lineage>
        <taxon>Eukaryota</taxon>
        <taxon>Fungi</taxon>
        <taxon>Dikarya</taxon>
        <taxon>Basidiomycota</taxon>
        <taxon>Agaricomycotina</taxon>
        <taxon>Agaricomycetes</taxon>
        <taxon>Corticiales</taxon>
        <taxon>Punctulariaceae</taxon>
        <taxon>Punctularia</taxon>
    </lineage>
</organism>
<dbReference type="Proteomes" id="UP000054196">
    <property type="component" value="Unassembled WGS sequence"/>
</dbReference>
<proteinExistence type="predicted"/>
<accession>R7S1R9</accession>
<dbReference type="EMBL" id="JH687556">
    <property type="protein sequence ID" value="EIN04168.1"/>
    <property type="molecule type" value="Genomic_DNA"/>
</dbReference>
<dbReference type="AlphaFoldDB" id="R7S1R9"/>
<keyword evidence="5" id="KW-0808">Transferase</keyword>
<protein>
    <submittedName>
        <fullName evidence="5">Kinase-like protein</fullName>
    </submittedName>
</protein>
<keyword evidence="5" id="KW-0418">Kinase</keyword>
<dbReference type="HOGENOM" id="CLU_501659_0_0_1"/>
<dbReference type="GO" id="GO:0005524">
    <property type="term" value="F:ATP binding"/>
    <property type="evidence" value="ECO:0007669"/>
    <property type="project" value="UniProtKB-KW"/>
</dbReference>
<dbReference type="PANTHER" id="PTHR24346:SF30">
    <property type="entry name" value="MATERNAL EMBRYONIC LEUCINE ZIPPER KINASE"/>
    <property type="match status" value="1"/>
</dbReference>
<dbReference type="GeneID" id="18880190"/>
<dbReference type="InterPro" id="IPR000719">
    <property type="entry name" value="Prot_kinase_dom"/>
</dbReference>
<feature type="region of interest" description="Disordered" evidence="3">
    <location>
        <begin position="431"/>
        <end position="543"/>
    </location>
</feature>
<dbReference type="KEGG" id="psq:PUNSTDRAFT_138893"/>
<keyword evidence="1" id="KW-0547">Nucleotide-binding</keyword>
<evidence type="ECO:0000259" key="4">
    <source>
        <dbReference type="PROSITE" id="PS50011"/>
    </source>
</evidence>
<reference evidence="6" key="1">
    <citation type="journal article" date="2012" name="Science">
        <title>The Paleozoic origin of enzymatic lignin decomposition reconstructed from 31 fungal genomes.</title>
        <authorList>
            <person name="Floudas D."/>
            <person name="Binder M."/>
            <person name="Riley R."/>
            <person name="Barry K."/>
            <person name="Blanchette R.A."/>
            <person name="Henrissat B."/>
            <person name="Martinez A.T."/>
            <person name="Otillar R."/>
            <person name="Spatafora J.W."/>
            <person name="Yadav J.S."/>
            <person name="Aerts A."/>
            <person name="Benoit I."/>
            <person name="Boyd A."/>
            <person name="Carlson A."/>
            <person name="Copeland A."/>
            <person name="Coutinho P.M."/>
            <person name="de Vries R.P."/>
            <person name="Ferreira P."/>
            <person name="Findley K."/>
            <person name="Foster B."/>
            <person name="Gaskell J."/>
            <person name="Glotzer D."/>
            <person name="Gorecki P."/>
            <person name="Heitman J."/>
            <person name="Hesse C."/>
            <person name="Hori C."/>
            <person name="Igarashi K."/>
            <person name="Jurgens J.A."/>
            <person name="Kallen N."/>
            <person name="Kersten P."/>
            <person name="Kohler A."/>
            <person name="Kuees U."/>
            <person name="Kumar T.K.A."/>
            <person name="Kuo A."/>
            <person name="LaButti K."/>
            <person name="Larrondo L.F."/>
            <person name="Lindquist E."/>
            <person name="Ling A."/>
            <person name="Lombard V."/>
            <person name="Lucas S."/>
            <person name="Lundell T."/>
            <person name="Martin R."/>
            <person name="McLaughlin D.J."/>
            <person name="Morgenstern I."/>
            <person name="Morin E."/>
            <person name="Murat C."/>
            <person name="Nagy L.G."/>
            <person name="Nolan M."/>
            <person name="Ohm R.A."/>
            <person name="Patyshakuliyeva A."/>
            <person name="Rokas A."/>
            <person name="Ruiz-Duenas F.J."/>
            <person name="Sabat G."/>
            <person name="Salamov A."/>
            <person name="Samejima M."/>
            <person name="Schmutz J."/>
            <person name="Slot J.C."/>
            <person name="St John F."/>
            <person name="Stenlid J."/>
            <person name="Sun H."/>
            <person name="Sun S."/>
            <person name="Syed K."/>
            <person name="Tsang A."/>
            <person name="Wiebenga A."/>
            <person name="Young D."/>
            <person name="Pisabarro A."/>
            <person name="Eastwood D.C."/>
            <person name="Martin F."/>
            <person name="Cullen D."/>
            <person name="Grigoriev I.V."/>
            <person name="Hibbett D.S."/>
        </authorList>
    </citation>
    <scope>NUCLEOTIDE SEQUENCE [LARGE SCALE GENOMIC DNA]</scope>
    <source>
        <strain evidence="6">HHB-11173 SS5</strain>
    </source>
</reference>
<evidence type="ECO:0000256" key="1">
    <source>
        <dbReference type="ARBA" id="ARBA00022741"/>
    </source>
</evidence>